<proteinExistence type="predicted"/>
<dbReference type="OrthoDB" id="1523452at2"/>
<protein>
    <submittedName>
        <fullName evidence="1">WbqC-like protein</fullName>
    </submittedName>
</protein>
<sequence>MLLHPTYFPNIAHFAAMLQKDYFTLEICDNYQKQTFRNRCEIYGANGKLTLTVPVSYTQKQRQQYKDVAIFNNEDWQSQHLKSLDSAYRMSPFYEFYIDDLMPVFQNKFYSLLDLNLKSLELILKCLELDLNYSISNVFTLPKDAKTDYRCLVNAKKHSDFNFPFYTQVFTQKHGFISNLSILDILFNEGPNTLNYLERLTLDTSCFNQ</sequence>
<dbReference type="EMBL" id="SMGI01000003">
    <property type="protein sequence ID" value="TCK66703.1"/>
    <property type="molecule type" value="Genomic_DNA"/>
</dbReference>
<dbReference type="AlphaFoldDB" id="A0A4R1KQF1"/>
<evidence type="ECO:0000313" key="1">
    <source>
        <dbReference type="EMBL" id="TCK66703.1"/>
    </source>
</evidence>
<dbReference type="Proteomes" id="UP000295714">
    <property type="component" value="Unassembled WGS sequence"/>
</dbReference>
<comment type="caution">
    <text evidence="1">The sequence shown here is derived from an EMBL/GenBank/DDBJ whole genome shotgun (WGS) entry which is preliminary data.</text>
</comment>
<dbReference type="RefSeq" id="WP_132705225.1">
    <property type="nucleotide sequence ID" value="NZ_SMGI01000003.1"/>
</dbReference>
<organism evidence="1 2">
    <name type="scientific">Winogradskyella wandonensis</name>
    <dbReference type="NCBI Taxonomy" id="1442586"/>
    <lineage>
        <taxon>Bacteria</taxon>
        <taxon>Pseudomonadati</taxon>
        <taxon>Bacteroidota</taxon>
        <taxon>Flavobacteriia</taxon>
        <taxon>Flavobacteriales</taxon>
        <taxon>Flavobacteriaceae</taxon>
        <taxon>Winogradskyella</taxon>
    </lineage>
</organism>
<evidence type="ECO:0000313" key="2">
    <source>
        <dbReference type="Proteomes" id="UP000295714"/>
    </source>
</evidence>
<reference evidence="1 2" key="1">
    <citation type="journal article" date="2015" name="Stand. Genomic Sci.">
        <title>Genomic Encyclopedia of Bacterial and Archaeal Type Strains, Phase III: the genomes of soil and plant-associated and newly described type strains.</title>
        <authorList>
            <person name="Whitman W.B."/>
            <person name="Woyke T."/>
            <person name="Klenk H.P."/>
            <person name="Zhou Y."/>
            <person name="Lilburn T.G."/>
            <person name="Beck B.J."/>
            <person name="De Vos P."/>
            <person name="Vandamme P."/>
            <person name="Eisen J.A."/>
            <person name="Garrity G."/>
            <person name="Hugenholtz P."/>
            <person name="Kyrpides N.C."/>
        </authorList>
    </citation>
    <scope>NUCLEOTIDE SEQUENCE [LARGE SCALE GENOMIC DNA]</scope>
    <source>
        <strain evidence="1 2">CECT 8445</strain>
    </source>
</reference>
<dbReference type="Pfam" id="PF08889">
    <property type="entry name" value="WbqC"/>
    <property type="match status" value="1"/>
</dbReference>
<keyword evidence="2" id="KW-1185">Reference proteome</keyword>
<name>A0A4R1KQF1_9FLAO</name>
<accession>A0A4R1KQF1</accession>
<dbReference type="InterPro" id="IPR014985">
    <property type="entry name" value="WbqC"/>
</dbReference>
<gene>
    <name evidence="1" type="ORF">DFQ05_1977</name>
</gene>